<dbReference type="EMBL" id="AMPZ03000006">
    <property type="protein sequence ID" value="KAH9581805.1"/>
    <property type="molecule type" value="Genomic_DNA"/>
</dbReference>
<dbReference type="AlphaFoldDB" id="A0A922IL06"/>
<reference evidence="2" key="1">
    <citation type="journal article" date="2012" name="Nat. Genet.">
        <title>Whole-genome sequence of Schistosoma haematobium.</title>
        <authorList>
            <person name="Young N.D."/>
            <person name="Jex A.R."/>
            <person name="Li B."/>
            <person name="Liu S."/>
            <person name="Yang L."/>
            <person name="Xiong Z."/>
            <person name="Li Y."/>
            <person name="Cantacessi C."/>
            <person name="Hall R.S."/>
            <person name="Xu X."/>
            <person name="Chen F."/>
            <person name="Wu X."/>
            <person name="Zerlotini A."/>
            <person name="Oliveira G."/>
            <person name="Hofmann A."/>
            <person name="Zhang G."/>
            <person name="Fang X."/>
            <person name="Kang Y."/>
            <person name="Campbell B.E."/>
            <person name="Loukas A."/>
            <person name="Ranganathan S."/>
            <person name="Rollinson D."/>
            <person name="Rinaldi G."/>
            <person name="Brindley P.J."/>
            <person name="Yang H."/>
            <person name="Wang J."/>
            <person name="Wang J."/>
            <person name="Gasser R.B."/>
        </authorList>
    </citation>
    <scope>NUCLEOTIDE SEQUENCE</scope>
</reference>
<gene>
    <name evidence="2" type="ORF">MS3_00011078</name>
</gene>
<reference evidence="2" key="2">
    <citation type="journal article" date="2019" name="Gigascience">
        <title>High-quality Schistosoma haematobium genome achieved by single-molecule and long-range sequencing.</title>
        <authorList>
            <person name="Stroehlein A.J."/>
            <person name="Korhonen P.K."/>
            <person name="Chong T.M."/>
            <person name="Lim Y.L."/>
            <person name="Chan K.G."/>
            <person name="Webster B."/>
            <person name="Rollinson D."/>
            <person name="Brindley P.J."/>
            <person name="Gasser R.B."/>
            <person name="Young N.D."/>
        </authorList>
    </citation>
    <scope>NUCLEOTIDE SEQUENCE</scope>
</reference>
<comment type="caution">
    <text evidence="2">The sequence shown here is derived from an EMBL/GenBank/DDBJ whole genome shotgun (WGS) entry which is preliminary data.</text>
</comment>
<name>A0A922IL06_SCHHA</name>
<feature type="region of interest" description="Disordered" evidence="1">
    <location>
        <begin position="16"/>
        <end position="36"/>
    </location>
</feature>
<dbReference type="RefSeq" id="XP_051065819.1">
    <property type="nucleotide sequence ID" value="XM_051219485.1"/>
</dbReference>
<dbReference type="Proteomes" id="UP000471633">
    <property type="component" value="Unassembled WGS sequence"/>
</dbReference>
<keyword evidence="3" id="KW-1185">Reference proteome</keyword>
<evidence type="ECO:0000313" key="3">
    <source>
        <dbReference type="Proteomes" id="UP000471633"/>
    </source>
</evidence>
<accession>A0A922IL06</accession>
<evidence type="ECO:0000313" key="2">
    <source>
        <dbReference type="EMBL" id="KAH9581805.1"/>
    </source>
</evidence>
<dbReference type="GeneID" id="75578353"/>
<sequence length="175" mass="20557">MTKSFSIHMAVCHSTSPEITTSDKGTHSNAKSSRIDMDNLKEIMRRNKAEISAELKNHGVQPDQIIECRRMFHESEQGVRTFSEAIATIHFNKFKSPLVTDYNFTELIDCFERQRKHHQMEADRRNGSMCYGNLPPQHIEVIQKVDKRFDDSYSIYYELSKYMFLIKFGWANIFH</sequence>
<dbReference type="CTD" id="75578353"/>
<evidence type="ECO:0000256" key="1">
    <source>
        <dbReference type="SAM" id="MobiDB-lite"/>
    </source>
</evidence>
<organism evidence="2 3">
    <name type="scientific">Schistosoma haematobium</name>
    <name type="common">Blood fluke</name>
    <dbReference type="NCBI Taxonomy" id="6185"/>
    <lineage>
        <taxon>Eukaryota</taxon>
        <taxon>Metazoa</taxon>
        <taxon>Spiralia</taxon>
        <taxon>Lophotrochozoa</taxon>
        <taxon>Platyhelminthes</taxon>
        <taxon>Trematoda</taxon>
        <taxon>Digenea</taxon>
        <taxon>Strigeidida</taxon>
        <taxon>Schistosomatoidea</taxon>
        <taxon>Schistosomatidae</taxon>
        <taxon>Schistosoma</taxon>
    </lineage>
</organism>
<protein>
    <submittedName>
        <fullName evidence="2">Uncharacterized protein</fullName>
    </submittedName>
</protein>
<feature type="compositionally biased region" description="Polar residues" evidence="1">
    <location>
        <begin position="16"/>
        <end position="32"/>
    </location>
</feature>
<reference evidence="2" key="4">
    <citation type="journal article" date="2022" name="PLoS Pathog.">
        <title>Chromosome-level genome of Schistosoma haematobium underpins genome-wide explorations of molecular variation.</title>
        <authorList>
            <person name="Stroehlein A.J."/>
            <person name="Korhonen P.K."/>
            <person name="Lee V.V."/>
            <person name="Ralph S.A."/>
            <person name="Mentink-Kane M."/>
            <person name="You H."/>
            <person name="McManus D.P."/>
            <person name="Tchuente L.T."/>
            <person name="Stothard J.R."/>
            <person name="Kaur P."/>
            <person name="Dudchenko O."/>
            <person name="Aiden E.L."/>
            <person name="Yang B."/>
            <person name="Yang H."/>
            <person name="Emery A.M."/>
            <person name="Webster B.L."/>
            <person name="Brindley P.J."/>
            <person name="Rollinson D."/>
            <person name="Chang B.C.H."/>
            <person name="Gasser R.B."/>
            <person name="Young N.D."/>
        </authorList>
    </citation>
    <scope>NUCLEOTIDE SEQUENCE</scope>
</reference>
<reference evidence="2" key="3">
    <citation type="submission" date="2021-06" db="EMBL/GenBank/DDBJ databases">
        <title>Chromosome-level genome assembly for S. haematobium.</title>
        <authorList>
            <person name="Stroehlein A.J."/>
        </authorList>
    </citation>
    <scope>NUCLEOTIDE SEQUENCE</scope>
</reference>
<dbReference type="KEGG" id="shx:MS3_00011078"/>
<proteinExistence type="predicted"/>